<dbReference type="NCBIfam" id="TIGR03786">
    <property type="entry name" value="strep_pil_rpt"/>
    <property type="match status" value="1"/>
</dbReference>
<dbReference type="RefSeq" id="WP_174193096.1">
    <property type="nucleotide sequence ID" value="NZ_CP046051.1"/>
</dbReference>
<feature type="domain" description="Streptococcal pilin isopeptide linkage" evidence="2">
    <location>
        <begin position="49"/>
        <end position="148"/>
    </location>
</feature>
<dbReference type="Gene3D" id="2.60.40.3050">
    <property type="match status" value="1"/>
</dbReference>
<protein>
    <recommendedName>
        <fullName evidence="2">Streptococcal pilin isopeptide linkage domain-containing protein</fullName>
    </recommendedName>
</protein>
<name>A0A859DSL3_9FIRM</name>
<reference evidence="3 4" key="1">
    <citation type="submission" date="2019-11" db="EMBL/GenBank/DDBJ databases">
        <authorList>
            <person name="Ren C."/>
            <person name="Wang H."/>
            <person name="Xu Y."/>
        </authorList>
    </citation>
    <scope>NUCLEOTIDE SEQUENCE [LARGE SCALE GENOMIC DNA]</scope>
    <source>
        <strain evidence="3 4">LBM 19010</strain>
    </source>
</reference>
<feature type="signal peptide" evidence="1">
    <location>
        <begin position="1"/>
        <end position="27"/>
    </location>
</feature>
<gene>
    <name evidence="3" type="ORF">GJQ69_04500</name>
</gene>
<dbReference type="InterPro" id="IPR038174">
    <property type="entry name" value="Strep_pil_link_sf"/>
</dbReference>
<sequence>MAVKKTVCAVLLLSFLFSVLFAVPVSAEETAAVLFIPVESTFTGMRPGKVPAFRYTISEGCSSTPMPPTSQLTIQGGGRASFGPIFYQHTGSYVYQIQQEQGTLTHCQYDDSVYTVTVQVTRTDSGRLSAAFHAKRNGKQTETVSFVDSLTEPVEFAASRIPLTVSTSAVSRPAASGGSVSAKPCIPVAGASAAGLVVLRAVRKKTR</sequence>
<evidence type="ECO:0000256" key="1">
    <source>
        <dbReference type="SAM" id="SignalP"/>
    </source>
</evidence>
<evidence type="ECO:0000313" key="3">
    <source>
        <dbReference type="EMBL" id="QKN23802.1"/>
    </source>
</evidence>
<dbReference type="AlphaFoldDB" id="A0A859DSL3"/>
<dbReference type="InterPro" id="IPR022464">
    <property type="entry name" value="Strep_pil_isopept_link"/>
</dbReference>
<accession>A0A859DSL3</accession>
<evidence type="ECO:0000313" key="4">
    <source>
        <dbReference type="Proteomes" id="UP000501316"/>
    </source>
</evidence>
<proteinExistence type="predicted"/>
<dbReference type="KEGG" id="clf:GJQ69_04500"/>
<evidence type="ECO:0000259" key="2">
    <source>
        <dbReference type="Pfam" id="PF12892"/>
    </source>
</evidence>
<dbReference type="EMBL" id="CP046051">
    <property type="protein sequence ID" value="QKN23802.1"/>
    <property type="molecule type" value="Genomic_DNA"/>
</dbReference>
<dbReference type="Pfam" id="PF12892">
    <property type="entry name" value="FctA"/>
    <property type="match status" value="1"/>
</dbReference>
<feature type="chain" id="PRO_5032855604" description="Streptococcal pilin isopeptide linkage domain-containing protein" evidence="1">
    <location>
        <begin position="28"/>
        <end position="207"/>
    </location>
</feature>
<keyword evidence="1" id="KW-0732">Signal</keyword>
<dbReference type="Proteomes" id="UP000501316">
    <property type="component" value="Chromosome"/>
</dbReference>
<organism evidence="3 4">
    <name type="scientific">Caproicibacterium lactatifermentans</name>
    <dbReference type="NCBI Taxonomy" id="2666138"/>
    <lineage>
        <taxon>Bacteria</taxon>
        <taxon>Bacillati</taxon>
        <taxon>Bacillota</taxon>
        <taxon>Clostridia</taxon>
        <taxon>Eubacteriales</taxon>
        <taxon>Oscillospiraceae</taxon>
        <taxon>Caproicibacterium</taxon>
    </lineage>
</organism>